<feature type="domain" description="Aminoacyl-tRNA synthetase class I anticodon-binding" evidence="9">
    <location>
        <begin position="402"/>
        <end position="531"/>
    </location>
</feature>
<dbReference type="SUPFAM" id="SSF52374">
    <property type="entry name" value="Nucleotidylyl transferase"/>
    <property type="match status" value="1"/>
</dbReference>
<keyword evidence="2 7" id="KW-0436">Ligase</keyword>
<keyword evidence="5 7" id="KW-0648">Protein biosynthesis</keyword>
<dbReference type="NCBIfam" id="TIGR00464">
    <property type="entry name" value="gltX_bact"/>
    <property type="match status" value="1"/>
</dbReference>
<dbReference type="PRINTS" id="PR00987">
    <property type="entry name" value="TRNASYNTHGLU"/>
</dbReference>
<feature type="binding site" evidence="7">
    <location>
        <position position="137"/>
    </location>
    <ligand>
        <name>Zn(2+)</name>
        <dbReference type="ChEBI" id="CHEBI:29105"/>
    </ligand>
</feature>
<feature type="binding site" evidence="7">
    <location>
        <position position="109"/>
    </location>
    <ligand>
        <name>Zn(2+)</name>
        <dbReference type="ChEBI" id="CHEBI:29105"/>
    </ligand>
</feature>
<comment type="caution">
    <text evidence="10">The sequence shown here is derived from an EMBL/GenBank/DDBJ whole genome shotgun (WGS) entry which is preliminary data.</text>
</comment>
<evidence type="ECO:0000256" key="5">
    <source>
        <dbReference type="ARBA" id="ARBA00022917"/>
    </source>
</evidence>
<dbReference type="GO" id="GO:0004818">
    <property type="term" value="F:glutamate-tRNA ligase activity"/>
    <property type="evidence" value="ECO:0007669"/>
    <property type="project" value="UniProtKB-UniRule"/>
</dbReference>
<feature type="domain" description="Glutamyl/glutaminyl-tRNA synthetase class Ib catalytic" evidence="8">
    <location>
        <begin position="5"/>
        <end position="324"/>
    </location>
</feature>
<dbReference type="HAMAP" id="MF_00022">
    <property type="entry name" value="Glu_tRNA_synth_type1"/>
    <property type="match status" value="1"/>
</dbReference>
<keyword evidence="7" id="KW-0862">Zinc</keyword>
<keyword evidence="7" id="KW-0963">Cytoplasm</keyword>
<dbReference type="InterPro" id="IPR004527">
    <property type="entry name" value="Glu-tRNA-ligase_bac/mito"/>
</dbReference>
<evidence type="ECO:0000259" key="8">
    <source>
        <dbReference type="Pfam" id="PF00749"/>
    </source>
</evidence>
<dbReference type="CDD" id="cd00808">
    <property type="entry name" value="GluRS_core"/>
    <property type="match status" value="1"/>
</dbReference>
<dbReference type="Proteomes" id="UP000269591">
    <property type="component" value="Unassembled WGS sequence"/>
</dbReference>
<evidence type="ECO:0000256" key="2">
    <source>
        <dbReference type="ARBA" id="ARBA00022598"/>
    </source>
</evidence>
<keyword evidence="6 7" id="KW-0030">Aminoacyl-tRNA synthetase</keyword>
<dbReference type="EMBL" id="QIBX01000003">
    <property type="protein sequence ID" value="RNL41028.1"/>
    <property type="molecule type" value="Genomic_DNA"/>
</dbReference>
<proteinExistence type="inferred from homology"/>
<evidence type="ECO:0000256" key="7">
    <source>
        <dbReference type="HAMAP-Rule" id="MF_00022"/>
    </source>
</evidence>
<dbReference type="InterPro" id="IPR001412">
    <property type="entry name" value="aa-tRNA-synth_I_CS"/>
</dbReference>
<dbReference type="PANTHER" id="PTHR43311:SF2">
    <property type="entry name" value="GLUTAMATE--TRNA LIGASE, MITOCHONDRIAL-RELATED"/>
    <property type="match status" value="1"/>
</dbReference>
<evidence type="ECO:0000313" key="10">
    <source>
        <dbReference type="EMBL" id="RNL41028.1"/>
    </source>
</evidence>
<reference evidence="11" key="1">
    <citation type="submission" date="2018-05" db="EMBL/GenBank/DDBJ databases">
        <title>Genome Sequencing of selected type strains of the family Eggerthellaceae.</title>
        <authorList>
            <person name="Danylec N."/>
            <person name="Stoll D.A."/>
            <person name="Doetsch A."/>
            <person name="Huch M."/>
        </authorList>
    </citation>
    <scope>NUCLEOTIDE SEQUENCE [LARGE SCALE GENOMIC DNA]</scope>
    <source>
        <strain evidence="11">DSM 24851</strain>
    </source>
</reference>
<name>A0A3N0B237_9ACTN</name>
<dbReference type="InterPro" id="IPR014729">
    <property type="entry name" value="Rossmann-like_a/b/a_fold"/>
</dbReference>
<dbReference type="InterPro" id="IPR020751">
    <property type="entry name" value="aa-tRNA-synth_I_codon-bd_sub2"/>
</dbReference>
<keyword evidence="7" id="KW-0479">Metal-binding</keyword>
<protein>
    <recommendedName>
        <fullName evidence="7">Glutamate--tRNA ligase</fullName>
        <ecNumber evidence="7">6.1.1.17</ecNumber>
    </recommendedName>
    <alternativeName>
        <fullName evidence="7">Glutamyl-tRNA synthetase</fullName>
        <shortName evidence="7">GluRS</shortName>
    </alternativeName>
</protein>
<dbReference type="FunFam" id="3.40.50.620:FF:000045">
    <property type="entry name" value="Glutamate--tRNA ligase, mitochondrial"/>
    <property type="match status" value="1"/>
</dbReference>
<evidence type="ECO:0000256" key="3">
    <source>
        <dbReference type="ARBA" id="ARBA00022741"/>
    </source>
</evidence>
<dbReference type="EC" id="6.1.1.17" evidence="7"/>
<feature type="short sequence motif" description="'KMSKS' region" evidence="7">
    <location>
        <begin position="255"/>
        <end position="259"/>
    </location>
</feature>
<dbReference type="InterPro" id="IPR049940">
    <property type="entry name" value="GluQ/Sye"/>
</dbReference>
<feature type="binding site" evidence="7">
    <location>
        <position position="139"/>
    </location>
    <ligand>
        <name>Zn(2+)</name>
        <dbReference type="ChEBI" id="CHEBI:29105"/>
    </ligand>
</feature>
<evidence type="ECO:0000259" key="9">
    <source>
        <dbReference type="Pfam" id="PF19269"/>
    </source>
</evidence>
<dbReference type="InterPro" id="IPR045462">
    <property type="entry name" value="aa-tRNA-synth_I_cd-bd"/>
</dbReference>
<comment type="cofactor">
    <cofactor evidence="7">
        <name>Zn(2+)</name>
        <dbReference type="ChEBI" id="CHEBI:29105"/>
    </cofactor>
    <text evidence="7">Binds 1 zinc ion per subunit.</text>
</comment>
<dbReference type="GO" id="GO:0006424">
    <property type="term" value="P:glutamyl-tRNA aminoacylation"/>
    <property type="evidence" value="ECO:0007669"/>
    <property type="project" value="UniProtKB-UniRule"/>
</dbReference>
<dbReference type="SUPFAM" id="SSF48163">
    <property type="entry name" value="An anticodon-binding domain of class I aminoacyl-tRNA synthetases"/>
    <property type="match status" value="2"/>
</dbReference>
<dbReference type="GO" id="GO:0000049">
    <property type="term" value="F:tRNA binding"/>
    <property type="evidence" value="ECO:0007669"/>
    <property type="project" value="InterPro"/>
</dbReference>
<dbReference type="AlphaFoldDB" id="A0A3N0B237"/>
<feature type="short sequence motif" description="'HIGH' region" evidence="7">
    <location>
        <begin position="12"/>
        <end position="22"/>
    </location>
</feature>
<gene>
    <name evidence="7" type="primary">gltX</name>
    <name evidence="10" type="ORF">DMP06_03280</name>
</gene>
<feature type="binding site" evidence="7">
    <location>
        <position position="258"/>
    </location>
    <ligand>
        <name>ATP</name>
        <dbReference type="ChEBI" id="CHEBI:30616"/>
    </ligand>
</feature>
<dbReference type="GO" id="GO:0008270">
    <property type="term" value="F:zinc ion binding"/>
    <property type="evidence" value="ECO:0007669"/>
    <property type="project" value="UniProtKB-UniRule"/>
</dbReference>
<dbReference type="InterPro" id="IPR020058">
    <property type="entry name" value="Glu/Gln-tRNA-synth_Ib_cat-dom"/>
</dbReference>
<dbReference type="GO" id="GO:0005524">
    <property type="term" value="F:ATP binding"/>
    <property type="evidence" value="ECO:0007669"/>
    <property type="project" value="UniProtKB-UniRule"/>
</dbReference>
<dbReference type="PANTHER" id="PTHR43311">
    <property type="entry name" value="GLUTAMATE--TRNA LIGASE"/>
    <property type="match status" value="1"/>
</dbReference>
<keyword evidence="11" id="KW-1185">Reference proteome</keyword>
<keyword evidence="3 7" id="KW-0547">Nucleotide-binding</keyword>
<comment type="function">
    <text evidence="7">Catalyzes the attachment of glutamate to tRNA(Glu) in a two-step reaction: glutamate is first activated by ATP to form Glu-AMP and then transferred to the acceptor end of tRNA(Glu).</text>
</comment>
<organism evidence="10 11">
    <name type="scientific">Slackia equolifaciens</name>
    <dbReference type="NCBI Taxonomy" id="498718"/>
    <lineage>
        <taxon>Bacteria</taxon>
        <taxon>Bacillati</taxon>
        <taxon>Actinomycetota</taxon>
        <taxon>Coriobacteriia</taxon>
        <taxon>Eggerthellales</taxon>
        <taxon>Eggerthellaceae</taxon>
        <taxon>Slackia</taxon>
    </lineage>
</organism>
<comment type="subunit">
    <text evidence="7">Monomer.</text>
</comment>
<comment type="similarity">
    <text evidence="1 7">Belongs to the class-I aminoacyl-tRNA synthetase family. Glutamate--tRNA ligase type 1 subfamily.</text>
</comment>
<dbReference type="OrthoDB" id="9807503at2"/>
<dbReference type="InterPro" id="IPR033910">
    <property type="entry name" value="GluRS_core"/>
</dbReference>
<feature type="binding site" evidence="7">
    <location>
        <position position="111"/>
    </location>
    <ligand>
        <name>Zn(2+)</name>
        <dbReference type="ChEBI" id="CHEBI:29105"/>
    </ligand>
</feature>
<comment type="subcellular location">
    <subcellularLocation>
        <location evidence="7">Cytoplasm</location>
    </subcellularLocation>
</comment>
<dbReference type="NCBIfam" id="NF004315">
    <property type="entry name" value="PRK05710.1-4"/>
    <property type="match status" value="1"/>
</dbReference>
<dbReference type="Gene3D" id="1.10.10.350">
    <property type="match status" value="1"/>
</dbReference>
<evidence type="ECO:0000256" key="4">
    <source>
        <dbReference type="ARBA" id="ARBA00022840"/>
    </source>
</evidence>
<dbReference type="GO" id="GO:0005829">
    <property type="term" value="C:cytosol"/>
    <property type="evidence" value="ECO:0007669"/>
    <property type="project" value="TreeGrafter"/>
</dbReference>
<dbReference type="RefSeq" id="WP_123208312.1">
    <property type="nucleotide sequence ID" value="NZ_JBHTHO010000001.1"/>
</dbReference>
<evidence type="ECO:0000313" key="11">
    <source>
        <dbReference type="Proteomes" id="UP000269591"/>
    </source>
</evidence>
<accession>A0A3N0B237</accession>
<keyword evidence="4 7" id="KW-0067">ATP-binding</keyword>
<dbReference type="Pfam" id="PF19269">
    <property type="entry name" value="Anticodon_2"/>
    <property type="match status" value="1"/>
</dbReference>
<dbReference type="Pfam" id="PF00749">
    <property type="entry name" value="tRNA-synt_1c"/>
    <property type="match status" value="1"/>
</dbReference>
<comment type="catalytic activity">
    <reaction evidence="7">
        <text>tRNA(Glu) + L-glutamate + ATP = L-glutamyl-tRNA(Glu) + AMP + diphosphate</text>
        <dbReference type="Rhea" id="RHEA:23540"/>
        <dbReference type="Rhea" id="RHEA-COMP:9663"/>
        <dbReference type="Rhea" id="RHEA-COMP:9680"/>
        <dbReference type="ChEBI" id="CHEBI:29985"/>
        <dbReference type="ChEBI" id="CHEBI:30616"/>
        <dbReference type="ChEBI" id="CHEBI:33019"/>
        <dbReference type="ChEBI" id="CHEBI:78442"/>
        <dbReference type="ChEBI" id="CHEBI:78520"/>
        <dbReference type="ChEBI" id="CHEBI:456215"/>
        <dbReference type="EC" id="6.1.1.17"/>
    </reaction>
</comment>
<dbReference type="InterPro" id="IPR008925">
    <property type="entry name" value="aa_tRNA-synth_I_cd-bd_sf"/>
</dbReference>
<dbReference type="PROSITE" id="PS00178">
    <property type="entry name" value="AA_TRNA_LIGASE_I"/>
    <property type="match status" value="1"/>
</dbReference>
<dbReference type="InterPro" id="IPR000924">
    <property type="entry name" value="Glu/Gln-tRNA-synth"/>
</dbReference>
<sequence length="540" mass="59754">MTDSNVRVRFAPSPTGKLHIGGARTAIYNWAFARAMGGKFILRIEDTDPERSTEENTQIILRAMRWLGLDWDEGPEVGGELGPYHQMQRMDTYKAALNTLIERGAAYPCFCTKEQLDAKRAAAEAAGEAYAGYDRTCRDIDPAEAKARIEAGEPHVWRLKVPNDHGPIEFDDAVYGHMSFPADVMDDMILVRTDGSPTYNFAVVCDDANMQITHVIRGDDHLSNTPRQILIYEALGLPAPTFAHLSMILGGDGKKLSKRHGATSVEEYKAQGFLPDTMVNFLALLGWSLDGETTIIPRDVLCREFSLDRVTKKDAVFDETKLEWMNGQYIKEMDAAEWAELSRPWLAEAFAAGTRAAANADEAAELETLRAFLADGASAESSADAAAFTDEELAAGGADFDARPEWYAKLYPLVAERETRLTDAAEKFPYMFWGAHVELDPKSVKKVLLKDGARADEALKACREVLASAESWECDPMQEACRALCEPLDMKAKALFQPLRVAVCGNMVSPPLFESIELMPREDVLARIDHTLEVMAALQA</sequence>
<evidence type="ECO:0000256" key="6">
    <source>
        <dbReference type="ARBA" id="ARBA00023146"/>
    </source>
</evidence>
<evidence type="ECO:0000256" key="1">
    <source>
        <dbReference type="ARBA" id="ARBA00007894"/>
    </source>
</evidence>
<dbReference type="Gene3D" id="3.40.50.620">
    <property type="entry name" value="HUPs"/>
    <property type="match status" value="1"/>
</dbReference>